<accession>A0ABR0M360</accession>
<comment type="subcellular location">
    <subcellularLocation>
        <location evidence="1">Membrane</location>
        <topology evidence="1">Multi-pass membrane protein</topology>
    </subcellularLocation>
</comment>
<evidence type="ECO:0000256" key="1">
    <source>
        <dbReference type="ARBA" id="ARBA00004141"/>
    </source>
</evidence>
<evidence type="ECO:0000256" key="4">
    <source>
        <dbReference type="ARBA" id="ARBA00023136"/>
    </source>
</evidence>
<dbReference type="SUPFAM" id="SSF103473">
    <property type="entry name" value="MFS general substrate transporter"/>
    <property type="match status" value="1"/>
</dbReference>
<keyword evidence="7" id="KW-1185">Reference proteome</keyword>
<dbReference type="InterPro" id="IPR005828">
    <property type="entry name" value="MFS_sugar_transport-like"/>
</dbReference>
<dbReference type="InterPro" id="IPR050360">
    <property type="entry name" value="MFS_Sugar_Transporters"/>
</dbReference>
<sequence>TYQLFITLGIFLASCINFGTEKRLNSGAWRIPIGLGFLWAIILGVRILFFPESPRYAYRKGRIDEAKRTMTKIYGVSDNNLSVHIELEEIRVKLEAESTSNGYWRHLRLTGANYFFYYGTVIFKSTGINNPYVTQMILNGINFGTTFYGLYIIEHYGR</sequence>
<keyword evidence="2 5" id="KW-0812">Transmembrane</keyword>
<protein>
    <submittedName>
        <fullName evidence="6">Hexose transporter hxt5</fullName>
    </submittedName>
</protein>
<gene>
    <name evidence="6" type="primary">HXT5_3</name>
    <name evidence="6" type="ORF">LTR16_008761</name>
</gene>
<comment type="caution">
    <text evidence="6">The sequence shown here is derived from an EMBL/GenBank/DDBJ whole genome shotgun (WGS) entry which is preliminary data.</text>
</comment>
<dbReference type="Pfam" id="PF00083">
    <property type="entry name" value="Sugar_tr"/>
    <property type="match status" value="1"/>
</dbReference>
<keyword evidence="3 5" id="KW-1133">Transmembrane helix</keyword>
<dbReference type="InterPro" id="IPR036259">
    <property type="entry name" value="MFS_trans_sf"/>
</dbReference>
<feature type="non-terminal residue" evidence="6">
    <location>
        <position position="158"/>
    </location>
</feature>
<evidence type="ECO:0000256" key="5">
    <source>
        <dbReference type="SAM" id="Phobius"/>
    </source>
</evidence>
<keyword evidence="4 5" id="KW-0472">Membrane</keyword>
<dbReference type="Proteomes" id="UP001357485">
    <property type="component" value="Unassembled WGS sequence"/>
</dbReference>
<dbReference type="PANTHER" id="PTHR48022:SF91">
    <property type="entry name" value="MAJOR FACILITATOR SUPERFAMILY (MFS) PROFILE DOMAIN-CONTAINING PROTEIN-RELATED"/>
    <property type="match status" value="1"/>
</dbReference>
<proteinExistence type="predicted"/>
<evidence type="ECO:0000313" key="6">
    <source>
        <dbReference type="EMBL" id="KAK5278322.1"/>
    </source>
</evidence>
<feature type="transmembrane region" description="Helical" evidence="5">
    <location>
        <begin position="31"/>
        <end position="50"/>
    </location>
</feature>
<organism evidence="6 7">
    <name type="scientific">Cryomyces antarcticus</name>
    <dbReference type="NCBI Taxonomy" id="329879"/>
    <lineage>
        <taxon>Eukaryota</taxon>
        <taxon>Fungi</taxon>
        <taxon>Dikarya</taxon>
        <taxon>Ascomycota</taxon>
        <taxon>Pezizomycotina</taxon>
        <taxon>Dothideomycetes</taxon>
        <taxon>Dothideomycetes incertae sedis</taxon>
        <taxon>Cryomyces</taxon>
    </lineage>
</organism>
<dbReference type="Gene3D" id="1.20.1250.20">
    <property type="entry name" value="MFS general substrate transporter like domains"/>
    <property type="match status" value="1"/>
</dbReference>
<feature type="non-terminal residue" evidence="6">
    <location>
        <position position="1"/>
    </location>
</feature>
<evidence type="ECO:0000256" key="2">
    <source>
        <dbReference type="ARBA" id="ARBA00022692"/>
    </source>
</evidence>
<dbReference type="PANTHER" id="PTHR48022">
    <property type="entry name" value="PLASTIDIC GLUCOSE TRANSPORTER 4"/>
    <property type="match status" value="1"/>
</dbReference>
<name>A0ABR0M360_9PEZI</name>
<evidence type="ECO:0000313" key="7">
    <source>
        <dbReference type="Proteomes" id="UP001357485"/>
    </source>
</evidence>
<evidence type="ECO:0000256" key="3">
    <source>
        <dbReference type="ARBA" id="ARBA00022989"/>
    </source>
</evidence>
<dbReference type="EMBL" id="JAVRRA010002146">
    <property type="protein sequence ID" value="KAK5278322.1"/>
    <property type="molecule type" value="Genomic_DNA"/>
</dbReference>
<reference evidence="6 7" key="1">
    <citation type="submission" date="2023-08" db="EMBL/GenBank/DDBJ databases">
        <title>Black Yeasts Isolated from many extreme environments.</title>
        <authorList>
            <person name="Coleine C."/>
            <person name="Stajich J.E."/>
            <person name="Selbmann L."/>
        </authorList>
    </citation>
    <scope>NUCLEOTIDE SEQUENCE [LARGE SCALE GENOMIC DNA]</scope>
    <source>
        <strain evidence="6 7">CCFEE 536</strain>
    </source>
</reference>